<organism evidence="5 6">
    <name type="scientific">Vigna unguiculata</name>
    <name type="common">Cowpea</name>
    <dbReference type="NCBI Taxonomy" id="3917"/>
    <lineage>
        <taxon>Eukaryota</taxon>
        <taxon>Viridiplantae</taxon>
        <taxon>Streptophyta</taxon>
        <taxon>Embryophyta</taxon>
        <taxon>Tracheophyta</taxon>
        <taxon>Spermatophyta</taxon>
        <taxon>Magnoliopsida</taxon>
        <taxon>eudicotyledons</taxon>
        <taxon>Gunneridae</taxon>
        <taxon>Pentapetalae</taxon>
        <taxon>rosids</taxon>
        <taxon>fabids</taxon>
        <taxon>Fabales</taxon>
        <taxon>Fabaceae</taxon>
        <taxon>Papilionoideae</taxon>
        <taxon>50 kb inversion clade</taxon>
        <taxon>NPAAA clade</taxon>
        <taxon>indigoferoid/millettioid clade</taxon>
        <taxon>Phaseoleae</taxon>
        <taxon>Vigna</taxon>
    </lineage>
</organism>
<name>A0A4D6LZG5_VIGUN</name>
<evidence type="ECO:0000256" key="3">
    <source>
        <dbReference type="SAM" id="MobiDB-lite"/>
    </source>
</evidence>
<accession>A0A4D6LZG5</accession>
<dbReference type="InterPro" id="IPR026316">
    <property type="entry name" value="NSL2"/>
</dbReference>
<evidence type="ECO:0000256" key="2">
    <source>
        <dbReference type="ARBA" id="ARBA00023242"/>
    </source>
</evidence>
<dbReference type="GO" id="GO:0005634">
    <property type="term" value="C:nucleus"/>
    <property type="evidence" value="ECO:0007669"/>
    <property type="project" value="UniProtKB-SubCell"/>
</dbReference>
<dbReference type="PANTHER" id="PTHR13453:SF7">
    <property type="entry name" value="KAT8 REGULATORY NSL COMPLEX SUBUNIT 2"/>
    <property type="match status" value="1"/>
</dbReference>
<dbReference type="GO" id="GO:0044545">
    <property type="term" value="C:NSL complex"/>
    <property type="evidence" value="ECO:0007669"/>
    <property type="project" value="TreeGrafter"/>
</dbReference>
<comment type="subcellular location">
    <subcellularLocation>
        <location evidence="1">Nucleus</location>
    </subcellularLocation>
</comment>
<dbReference type="Pfam" id="PF13891">
    <property type="entry name" value="zf-C3HC3H_KANSL2"/>
    <property type="match status" value="1"/>
</dbReference>
<feature type="compositionally biased region" description="Polar residues" evidence="3">
    <location>
        <begin position="27"/>
        <end position="39"/>
    </location>
</feature>
<dbReference type="Proteomes" id="UP000501690">
    <property type="component" value="Linkage Group LG5"/>
</dbReference>
<protein>
    <recommendedName>
        <fullName evidence="4">KANL2-like probable zinc-finger domain-containing protein</fullName>
    </recommendedName>
</protein>
<evidence type="ECO:0000313" key="5">
    <source>
        <dbReference type="EMBL" id="QCD94165.1"/>
    </source>
</evidence>
<dbReference type="InterPro" id="IPR025927">
    <property type="entry name" value="Znf_KANL2-like"/>
</dbReference>
<dbReference type="AlphaFoldDB" id="A0A4D6LZG5"/>
<keyword evidence="2" id="KW-0539">Nucleus</keyword>
<reference evidence="5 6" key="1">
    <citation type="submission" date="2019-04" db="EMBL/GenBank/DDBJ databases">
        <title>An improved genome assembly and genetic linkage map for asparagus bean, Vigna unguiculata ssp. sesquipedialis.</title>
        <authorList>
            <person name="Xia Q."/>
            <person name="Zhang R."/>
            <person name="Dong Y."/>
        </authorList>
    </citation>
    <scope>NUCLEOTIDE SEQUENCE [LARGE SCALE GENOMIC DNA]</scope>
    <source>
        <tissue evidence="5">Leaf</tissue>
    </source>
</reference>
<feature type="compositionally biased region" description="Acidic residues" evidence="3">
    <location>
        <begin position="1"/>
        <end position="13"/>
    </location>
</feature>
<sequence length="259" mass="29033">MINKEDDDDDDETEKMMNRSIVRVGDSATSMDESGSASSPLRPVTVDGADADAALAKSRFLTREEVLRRRLRRVKQLGRCYRAHYWALMEEMRSKYRDYSWTYGKSPFKEGHNETDIDNQNGGGVPALGGADDIVRCRFSGCKTKAMALTTYCHSHILSDSKQRLYHGCRAVAKNLPTGPSFCNKPVLKTMVPPACPTHHQFGERCLARALRRAGLGNAIPSNRKPTVKLHVLVSEFVHQIQNKRKLALKETAPKVETE</sequence>
<keyword evidence="6" id="KW-1185">Reference proteome</keyword>
<feature type="region of interest" description="Disordered" evidence="3">
    <location>
        <begin position="1"/>
        <end position="45"/>
    </location>
</feature>
<evidence type="ECO:0000313" key="6">
    <source>
        <dbReference type="Proteomes" id="UP000501690"/>
    </source>
</evidence>
<feature type="domain" description="KANL2-like probable zinc-finger" evidence="4">
    <location>
        <begin position="137"/>
        <end position="200"/>
    </location>
</feature>
<dbReference type="PANTHER" id="PTHR13453">
    <property type="entry name" value="KAT8 REGULATORY NSL COMPLEX SUBUNIT 2"/>
    <property type="match status" value="1"/>
</dbReference>
<gene>
    <name evidence="5" type="ORF">DEO72_LG5g2245</name>
</gene>
<dbReference type="EMBL" id="CP039349">
    <property type="protein sequence ID" value="QCD94165.1"/>
    <property type="molecule type" value="Genomic_DNA"/>
</dbReference>
<proteinExistence type="predicted"/>
<evidence type="ECO:0000256" key="1">
    <source>
        <dbReference type="ARBA" id="ARBA00004123"/>
    </source>
</evidence>
<evidence type="ECO:0000259" key="4">
    <source>
        <dbReference type="Pfam" id="PF13891"/>
    </source>
</evidence>